<name>A0A918FQV9_9ACTN</name>
<evidence type="ECO:0000313" key="2">
    <source>
        <dbReference type="Proteomes" id="UP000606194"/>
    </source>
</evidence>
<dbReference type="AlphaFoldDB" id="A0A918FQV9"/>
<evidence type="ECO:0000313" key="1">
    <source>
        <dbReference type="EMBL" id="GGR70313.1"/>
    </source>
</evidence>
<dbReference type="Proteomes" id="UP000606194">
    <property type="component" value="Unassembled WGS sequence"/>
</dbReference>
<dbReference type="EMBL" id="BMTL01000002">
    <property type="protein sequence ID" value="GGR70313.1"/>
    <property type="molecule type" value="Genomic_DNA"/>
</dbReference>
<organism evidence="1 2">
    <name type="scientific">Streptomyces humidus</name>
    <dbReference type="NCBI Taxonomy" id="52259"/>
    <lineage>
        <taxon>Bacteria</taxon>
        <taxon>Bacillati</taxon>
        <taxon>Actinomycetota</taxon>
        <taxon>Actinomycetes</taxon>
        <taxon>Kitasatosporales</taxon>
        <taxon>Streptomycetaceae</taxon>
        <taxon>Streptomyces</taxon>
    </lineage>
</organism>
<reference evidence="1" key="1">
    <citation type="journal article" date="2014" name="Int. J. Syst. Evol. Microbiol.">
        <title>Complete genome sequence of Corynebacterium casei LMG S-19264T (=DSM 44701T), isolated from a smear-ripened cheese.</title>
        <authorList>
            <consortium name="US DOE Joint Genome Institute (JGI-PGF)"/>
            <person name="Walter F."/>
            <person name="Albersmeier A."/>
            <person name="Kalinowski J."/>
            <person name="Ruckert C."/>
        </authorList>
    </citation>
    <scope>NUCLEOTIDE SEQUENCE</scope>
    <source>
        <strain evidence="1">JCM 4386</strain>
    </source>
</reference>
<proteinExistence type="predicted"/>
<protein>
    <submittedName>
        <fullName evidence="1">Uncharacterized protein</fullName>
    </submittedName>
</protein>
<reference evidence="1" key="2">
    <citation type="submission" date="2020-09" db="EMBL/GenBank/DDBJ databases">
        <authorList>
            <person name="Sun Q."/>
            <person name="Ohkuma M."/>
        </authorList>
    </citation>
    <scope>NUCLEOTIDE SEQUENCE</scope>
    <source>
        <strain evidence="1">JCM 4386</strain>
    </source>
</reference>
<accession>A0A918FQV9</accession>
<gene>
    <name evidence="1" type="ORF">GCM10010269_06530</name>
</gene>
<sequence>MGRAPIARPATEGEAEMNIARKYTGLVAGAALAAGALLATAAPAQAYSPNPTFHAYYYDTDACPCSGGDLTDPFDNTYFAQDAGGYAVKMELTNSGAFVGKVEFHPNDEKLWVYDTANDGDTYYVKVSYTSGGTTRNLGTFSPPGTAAVLDYEVEDFDLPEGAYVDISVYDDAGLTDLIGAARGTGAAIA</sequence>
<comment type="caution">
    <text evidence="1">The sequence shown here is derived from an EMBL/GenBank/DDBJ whole genome shotgun (WGS) entry which is preliminary data.</text>
</comment>
<keyword evidence="2" id="KW-1185">Reference proteome</keyword>